<proteinExistence type="predicted"/>
<protein>
    <submittedName>
        <fullName evidence="1">Uncharacterized protein</fullName>
    </submittedName>
</protein>
<gene>
    <name evidence="1" type="ORF">LYPA_23C018371</name>
</gene>
<sequence length="75" mass="8114">MSRAPEELRLRVALGAVQGCRVRASRPVWPLCLRLPAHGDPGTLPVHGDRSRDANTVVFRRMGAFVGVALSELPA</sequence>
<feature type="non-terminal residue" evidence="1">
    <location>
        <position position="75"/>
    </location>
</feature>
<evidence type="ECO:0000313" key="2">
    <source>
        <dbReference type="Proteomes" id="UP000386466"/>
    </source>
</evidence>
<name>A0A485PGM3_LYNPA</name>
<dbReference type="Proteomes" id="UP000386466">
    <property type="component" value="Unassembled WGS sequence"/>
</dbReference>
<reference evidence="1 2" key="1">
    <citation type="submission" date="2019-01" db="EMBL/GenBank/DDBJ databases">
        <authorList>
            <person name="Alioto T."/>
            <person name="Alioto T."/>
        </authorList>
    </citation>
    <scope>NUCLEOTIDE SEQUENCE [LARGE SCALE GENOMIC DNA]</scope>
</reference>
<evidence type="ECO:0000313" key="1">
    <source>
        <dbReference type="EMBL" id="VFV43977.1"/>
    </source>
</evidence>
<accession>A0A485PGM3</accession>
<keyword evidence="2" id="KW-1185">Reference proteome</keyword>
<dbReference type="EMBL" id="CAAGRJ010034737">
    <property type="protein sequence ID" value="VFV43977.1"/>
    <property type="molecule type" value="Genomic_DNA"/>
</dbReference>
<organism evidence="1 2">
    <name type="scientific">Lynx pardinus</name>
    <name type="common">Iberian lynx</name>
    <name type="synonym">Felis pardina</name>
    <dbReference type="NCBI Taxonomy" id="191816"/>
    <lineage>
        <taxon>Eukaryota</taxon>
        <taxon>Metazoa</taxon>
        <taxon>Chordata</taxon>
        <taxon>Craniata</taxon>
        <taxon>Vertebrata</taxon>
        <taxon>Euteleostomi</taxon>
        <taxon>Mammalia</taxon>
        <taxon>Eutheria</taxon>
        <taxon>Laurasiatheria</taxon>
        <taxon>Carnivora</taxon>
        <taxon>Feliformia</taxon>
        <taxon>Felidae</taxon>
        <taxon>Felinae</taxon>
        <taxon>Lynx</taxon>
    </lineage>
</organism>
<dbReference type="AlphaFoldDB" id="A0A485PGM3"/>